<comment type="caution">
    <text evidence="2">The sequence shown here is derived from an EMBL/GenBank/DDBJ whole genome shotgun (WGS) entry which is preliminary data.</text>
</comment>
<dbReference type="STRING" id="1437059.A6A05_05520"/>
<proteinExistence type="predicted"/>
<evidence type="ECO:0000259" key="1">
    <source>
        <dbReference type="Pfam" id="PF22308"/>
    </source>
</evidence>
<evidence type="ECO:0000313" key="2">
    <source>
        <dbReference type="EMBL" id="OAN67053.1"/>
    </source>
</evidence>
<organism evidence="2 3">
    <name type="scientific">Magnetospirillum moscoviense</name>
    <dbReference type="NCBI Taxonomy" id="1437059"/>
    <lineage>
        <taxon>Bacteria</taxon>
        <taxon>Pseudomonadati</taxon>
        <taxon>Pseudomonadota</taxon>
        <taxon>Alphaproteobacteria</taxon>
        <taxon>Rhodospirillales</taxon>
        <taxon>Rhodospirillaceae</taxon>
        <taxon>Magnetospirillum</taxon>
    </lineage>
</organism>
<dbReference type="EMBL" id="LWQU01000011">
    <property type="protein sequence ID" value="OAN67053.1"/>
    <property type="molecule type" value="Genomic_DNA"/>
</dbReference>
<dbReference type="AlphaFoldDB" id="A0A178MZN2"/>
<accession>A0A178MZN2</accession>
<protein>
    <recommendedName>
        <fullName evidence="1">DUF6969 domain-containing protein</fullName>
    </recommendedName>
</protein>
<gene>
    <name evidence="2" type="ORF">A6A05_05520</name>
</gene>
<keyword evidence="3" id="KW-1185">Reference proteome</keyword>
<feature type="domain" description="DUF6969" evidence="1">
    <location>
        <begin position="16"/>
        <end position="207"/>
    </location>
</feature>
<dbReference type="InterPro" id="IPR054242">
    <property type="entry name" value="DUF6969"/>
</dbReference>
<reference evidence="2 3" key="1">
    <citation type="submission" date="2016-04" db="EMBL/GenBank/DDBJ databases">
        <title>Draft genome sequence of freshwater magnetotactic bacteria Magnetospirillum marisnigri SP-1 and Magnetospirillum moscoviense BB-1.</title>
        <authorList>
            <person name="Koziaeva V."/>
            <person name="Dziuba M.V."/>
            <person name="Ivanov T.M."/>
            <person name="Kuznetsov B."/>
            <person name="Grouzdev D.S."/>
        </authorList>
    </citation>
    <scope>NUCLEOTIDE SEQUENCE [LARGE SCALE GENOMIC DNA]</scope>
    <source>
        <strain evidence="2 3">BB-1</strain>
    </source>
</reference>
<name>A0A178MZN2_9PROT</name>
<dbReference type="Pfam" id="PF22308">
    <property type="entry name" value="DUF6969"/>
    <property type="match status" value="1"/>
</dbReference>
<sequence>MLESLPPAELTSLILAGEEVARLEQALRAAGDDPAGLLTGGGRVAPFRHYPEGDVYDFATHSQFYYHIHRGNEYGHIHLFLRPKGMPPEIRPLIGIEGEPDAPCHLIAVGFGPDGSAAELFTTNRWVTGEAWYSAESVARMLPYFSVTGGRHARVGAWLTALVALFRPIIVALACERDAEIERWRQAHPGADALDDAALEVTSRRQISVSAWRADLQNALER</sequence>
<dbReference type="Proteomes" id="UP000078543">
    <property type="component" value="Unassembled WGS sequence"/>
</dbReference>
<evidence type="ECO:0000313" key="3">
    <source>
        <dbReference type="Proteomes" id="UP000078543"/>
    </source>
</evidence>